<evidence type="ECO:0000313" key="2">
    <source>
        <dbReference type="EMBL" id="KHN72997.1"/>
    </source>
</evidence>
<dbReference type="Proteomes" id="UP000031036">
    <property type="component" value="Unassembled WGS sequence"/>
</dbReference>
<dbReference type="STRING" id="6265.A0A0B2UV73"/>
<organism evidence="2 3">
    <name type="scientific">Toxocara canis</name>
    <name type="common">Canine roundworm</name>
    <dbReference type="NCBI Taxonomy" id="6265"/>
    <lineage>
        <taxon>Eukaryota</taxon>
        <taxon>Metazoa</taxon>
        <taxon>Ecdysozoa</taxon>
        <taxon>Nematoda</taxon>
        <taxon>Chromadorea</taxon>
        <taxon>Rhabditida</taxon>
        <taxon>Spirurina</taxon>
        <taxon>Ascaridomorpha</taxon>
        <taxon>Ascaridoidea</taxon>
        <taxon>Toxocaridae</taxon>
        <taxon>Toxocara</taxon>
    </lineage>
</organism>
<dbReference type="OrthoDB" id="1716625at2759"/>
<name>A0A0B2UV73_TOXCA</name>
<protein>
    <submittedName>
        <fullName evidence="2">EH domain-containing protein 4</fullName>
    </submittedName>
</protein>
<reference evidence="2 3" key="1">
    <citation type="submission" date="2014-11" db="EMBL/GenBank/DDBJ databases">
        <title>Genetic blueprint of the zoonotic pathogen Toxocara canis.</title>
        <authorList>
            <person name="Zhu X.-Q."/>
            <person name="Korhonen P.K."/>
            <person name="Cai H."/>
            <person name="Young N.D."/>
            <person name="Nejsum P."/>
            <person name="von Samson-Himmelstjerna G."/>
            <person name="Boag P.R."/>
            <person name="Tan P."/>
            <person name="Li Q."/>
            <person name="Min J."/>
            <person name="Yang Y."/>
            <person name="Wang X."/>
            <person name="Fang X."/>
            <person name="Hall R.S."/>
            <person name="Hofmann A."/>
            <person name="Sternberg P.W."/>
            <person name="Jex A.R."/>
            <person name="Gasser R.B."/>
        </authorList>
    </citation>
    <scope>NUCLEOTIDE SEQUENCE [LARGE SCALE GENOMIC DNA]</scope>
    <source>
        <strain evidence="2">PN_DK_2014</strain>
    </source>
</reference>
<feature type="domain" description="EH" evidence="1">
    <location>
        <begin position="20"/>
        <end position="51"/>
    </location>
</feature>
<accession>A0A0B2UV73</accession>
<dbReference type="Gene3D" id="3.40.50.300">
    <property type="entry name" value="P-loop containing nucleotide triphosphate hydrolases"/>
    <property type="match status" value="1"/>
</dbReference>
<sequence>MCKPKKVVIPNAGNADAIKALKIAYDEKVKPTEIRHLYASFDTPPIRDPELFGKPTVMLLGQYSVGKTSMISYLLNGTYPGADIGPEPTTDIDGNKEQCT</sequence>
<keyword evidence="3" id="KW-1185">Reference proteome</keyword>
<dbReference type="InterPro" id="IPR031692">
    <property type="entry name" value="EHD_N"/>
</dbReference>
<proteinExistence type="predicted"/>
<comment type="caution">
    <text evidence="2">The sequence shown here is derived from an EMBL/GenBank/DDBJ whole genome shotgun (WGS) entry which is preliminary data.</text>
</comment>
<evidence type="ECO:0000313" key="3">
    <source>
        <dbReference type="Proteomes" id="UP000031036"/>
    </source>
</evidence>
<evidence type="ECO:0000259" key="1">
    <source>
        <dbReference type="Pfam" id="PF16880"/>
    </source>
</evidence>
<dbReference type="AlphaFoldDB" id="A0A0B2UV73"/>
<dbReference type="InterPro" id="IPR027417">
    <property type="entry name" value="P-loop_NTPase"/>
</dbReference>
<gene>
    <name evidence="2" type="primary">EHD4</name>
    <name evidence="2" type="ORF">Tcan_12887</name>
</gene>
<dbReference type="EMBL" id="JPKZ01003182">
    <property type="protein sequence ID" value="KHN72997.1"/>
    <property type="molecule type" value="Genomic_DNA"/>
</dbReference>
<dbReference type="Pfam" id="PF16880">
    <property type="entry name" value="EHD_N"/>
    <property type="match status" value="1"/>
</dbReference>
<dbReference type="SUPFAM" id="SSF52540">
    <property type="entry name" value="P-loop containing nucleoside triphosphate hydrolases"/>
    <property type="match status" value="1"/>
</dbReference>